<dbReference type="InterPro" id="IPR017853">
    <property type="entry name" value="GH"/>
</dbReference>
<dbReference type="InterPro" id="IPR001360">
    <property type="entry name" value="Glyco_hydro_1"/>
</dbReference>
<dbReference type="Gene3D" id="3.20.20.80">
    <property type="entry name" value="Glycosidases"/>
    <property type="match status" value="2"/>
</dbReference>
<comment type="similarity">
    <text evidence="1 3">Belongs to the glycosyl hydrolase 1 family.</text>
</comment>
<dbReference type="PROSITE" id="PS00653">
    <property type="entry name" value="GLYCOSYL_HYDROL_F1_2"/>
    <property type="match status" value="1"/>
</dbReference>
<evidence type="ECO:0000256" key="3">
    <source>
        <dbReference type="RuleBase" id="RU003690"/>
    </source>
</evidence>
<dbReference type="PANTHER" id="PTHR10353">
    <property type="entry name" value="GLYCOSYL HYDROLASE"/>
    <property type="match status" value="1"/>
</dbReference>
<reference evidence="4" key="1">
    <citation type="submission" date="2020-09" db="EMBL/GenBank/DDBJ databases">
        <title>Genome-Enabled Discovery of Anthraquinone Biosynthesis in Senna tora.</title>
        <authorList>
            <person name="Kang S.-H."/>
            <person name="Pandey R.P."/>
            <person name="Lee C.-M."/>
            <person name="Sim J.-S."/>
            <person name="Jeong J.-T."/>
            <person name="Choi B.-S."/>
            <person name="Jung M."/>
            <person name="Ginzburg D."/>
            <person name="Zhao K."/>
            <person name="Won S.Y."/>
            <person name="Oh T.-J."/>
            <person name="Yu Y."/>
            <person name="Kim N.-H."/>
            <person name="Lee O.R."/>
            <person name="Lee T.-H."/>
            <person name="Bashyal P."/>
            <person name="Kim T.-S."/>
            <person name="Lee W.-H."/>
            <person name="Kawkins C."/>
            <person name="Kim C.-K."/>
            <person name="Kim J.S."/>
            <person name="Ahn B.O."/>
            <person name="Rhee S.Y."/>
            <person name="Sohng J.K."/>
        </authorList>
    </citation>
    <scope>NUCLEOTIDE SEQUENCE</scope>
    <source>
        <tissue evidence="4">Leaf</tissue>
    </source>
</reference>
<dbReference type="SUPFAM" id="SSF51445">
    <property type="entry name" value="(Trans)glycosidases"/>
    <property type="match status" value="1"/>
</dbReference>
<dbReference type="EMBL" id="JAAIUW010000004">
    <property type="protein sequence ID" value="KAF7835977.1"/>
    <property type="molecule type" value="Genomic_DNA"/>
</dbReference>
<evidence type="ECO:0000256" key="1">
    <source>
        <dbReference type="ARBA" id="ARBA00010838"/>
    </source>
</evidence>
<evidence type="ECO:0000256" key="2">
    <source>
        <dbReference type="ARBA" id="ARBA00022801"/>
    </source>
</evidence>
<dbReference type="PANTHER" id="PTHR10353:SF237">
    <property type="entry name" value="BETA-GLUCOSIDASE 12-RELATED"/>
    <property type="match status" value="1"/>
</dbReference>
<accession>A0A834X1S4</accession>
<dbReference type="OrthoDB" id="65569at2759"/>
<comment type="caution">
    <text evidence="4">The sequence shown here is derived from an EMBL/GenBank/DDBJ whole genome shotgun (WGS) entry which is preliminary data.</text>
</comment>
<proteinExistence type="inferred from homology"/>
<protein>
    <submittedName>
        <fullName evidence="4">Beta-glucosidase 12-like isoform X2</fullName>
    </submittedName>
</protein>
<dbReference type="InterPro" id="IPR033132">
    <property type="entry name" value="GH_1_N_CS"/>
</dbReference>
<dbReference type="Proteomes" id="UP000634136">
    <property type="component" value="Unassembled WGS sequence"/>
</dbReference>
<keyword evidence="5" id="KW-1185">Reference proteome</keyword>
<dbReference type="Pfam" id="PF00232">
    <property type="entry name" value="Glyco_hydro_1"/>
    <property type="match status" value="2"/>
</dbReference>
<dbReference type="GO" id="GO:0008422">
    <property type="term" value="F:beta-glucosidase activity"/>
    <property type="evidence" value="ECO:0007669"/>
    <property type="project" value="TreeGrafter"/>
</dbReference>
<keyword evidence="2" id="KW-0378">Hydrolase</keyword>
<dbReference type="AlphaFoldDB" id="A0A834X1S4"/>
<dbReference type="GO" id="GO:0005975">
    <property type="term" value="P:carbohydrate metabolic process"/>
    <property type="evidence" value="ECO:0007669"/>
    <property type="project" value="InterPro"/>
</dbReference>
<gene>
    <name evidence="4" type="ORF">G2W53_010836</name>
</gene>
<evidence type="ECO:0000313" key="5">
    <source>
        <dbReference type="Proteomes" id="UP000634136"/>
    </source>
</evidence>
<organism evidence="4 5">
    <name type="scientific">Senna tora</name>
    <dbReference type="NCBI Taxonomy" id="362788"/>
    <lineage>
        <taxon>Eukaryota</taxon>
        <taxon>Viridiplantae</taxon>
        <taxon>Streptophyta</taxon>
        <taxon>Embryophyta</taxon>
        <taxon>Tracheophyta</taxon>
        <taxon>Spermatophyta</taxon>
        <taxon>Magnoliopsida</taxon>
        <taxon>eudicotyledons</taxon>
        <taxon>Gunneridae</taxon>
        <taxon>Pentapetalae</taxon>
        <taxon>rosids</taxon>
        <taxon>fabids</taxon>
        <taxon>Fabales</taxon>
        <taxon>Fabaceae</taxon>
        <taxon>Caesalpinioideae</taxon>
        <taxon>Cassia clade</taxon>
        <taxon>Senna</taxon>
    </lineage>
</organism>
<name>A0A834X1S4_9FABA</name>
<sequence>MVGIVQEYDTSSPSRSSFPPDFLFGTASSAYQYEGAANEGGRAPSIWDTYTEKYPCIEPFVTIFHWDVPQSLEDAYGGFLGPQIVKDFTEFAEVCFREFGDRVKHWITLNGPTIFSDLGYARGMKAPGRCFSWLPFNCTTHGDSSTEPYIVAHHLLLAHASAVNLYRKNYQKSQMGEIGLAESIVWLLPMSQSIADTDAASRALAFNLDWFIGPLSSGSYPDEMEKYVGDRLPKFSQEQSNLVKGSFDFIGINYYTTFYAENIECPTHNKTYSTDFCANLTYACLTLDTLLPKRTSRTASTHEEQV</sequence>
<evidence type="ECO:0000313" key="4">
    <source>
        <dbReference type="EMBL" id="KAF7835977.1"/>
    </source>
</evidence>